<dbReference type="Proteomes" id="UP000012179">
    <property type="component" value="Chromosome"/>
</dbReference>
<protein>
    <submittedName>
        <fullName evidence="1">Uncharacterized protein</fullName>
    </submittedName>
</protein>
<organism evidence="1 2">
    <name type="scientific">Nitrosospira lacus</name>
    <dbReference type="NCBI Taxonomy" id="1288494"/>
    <lineage>
        <taxon>Bacteria</taxon>
        <taxon>Pseudomonadati</taxon>
        <taxon>Pseudomonadota</taxon>
        <taxon>Betaproteobacteria</taxon>
        <taxon>Nitrosomonadales</taxon>
        <taxon>Nitrosomonadaceae</taxon>
        <taxon>Nitrosospira</taxon>
    </lineage>
</organism>
<keyword evidence="2" id="KW-1185">Reference proteome</keyword>
<evidence type="ECO:0000313" key="1">
    <source>
        <dbReference type="EMBL" id="ARO87199.1"/>
    </source>
</evidence>
<dbReference type="OrthoDB" id="9180620at2"/>
<proteinExistence type="predicted"/>
<reference evidence="1 2" key="1">
    <citation type="journal article" date="2015" name="Int. J. Syst. Evol. Microbiol.">
        <title>Nitrosospira lacus sp. nov., a psychrotolerant, ammonia-oxidizing bacterium from sandy lake sediment.</title>
        <authorList>
            <person name="Urakawa H."/>
            <person name="Garcia J.C."/>
            <person name="Nielsen J.L."/>
            <person name="Le V.Q."/>
            <person name="Kozlowski J.A."/>
            <person name="Stein L.Y."/>
            <person name="Lim C.K."/>
            <person name="Pommerening-Roser A."/>
            <person name="Martens-Habbena W."/>
            <person name="Stahl D.A."/>
            <person name="Klotz M.G."/>
        </authorList>
    </citation>
    <scope>NUCLEOTIDE SEQUENCE [LARGE SCALE GENOMIC DNA]</scope>
    <source>
        <strain evidence="1 2">APG3</strain>
    </source>
</reference>
<dbReference type="KEGG" id="nlc:EBAPG3_005115"/>
<dbReference type="RefSeq" id="WP_085921922.1">
    <property type="nucleotide sequence ID" value="NZ_CP021106.3"/>
</dbReference>
<dbReference type="EMBL" id="CP021106">
    <property type="protein sequence ID" value="ARO87199.1"/>
    <property type="molecule type" value="Genomic_DNA"/>
</dbReference>
<gene>
    <name evidence="1" type="ORF">EBAPG3_005115</name>
</gene>
<name>A0A1W6SMZ7_9PROT</name>
<dbReference type="AlphaFoldDB" id="A0A1W6SMZ7"/>
<accession>A0A1W6SMZ7</accession>
<sequence>MKYRHAAAQPLENPEVVINLWAYSGEDGTILRLAGKTYVMQGTDAEKLALLRRLAATDFLSASWHKVPANFTIQHTDFGEMKGAAHASMINEQHYHERLFGPLIEKLAQSIPEQARSVNGEYQKFRLELPEAPLCISTIVMEYEDGTLAPMVSA</sequence>
<evidence type="ECO:0000313" key="2">
    <source>
        <dbReference type="Proteomes" id="UP000012179"/>
    </source>
</evidence>